<protein>
    <submittedName>
        <fullName evidence="1">Uncharacterized protein</fullName>
    </submittedName>
</protein>
<evidence type="ECO:0000313" key="2">
    <source>
        <dbReference type="Proteomes" id="UP001295684"/>
    </source>
</evidence>
<organism evidence="1 2">
    <name type="scientific">Euplotes crassus</name>
    <dbReference type="NCBI Taxonomy" id="5936"/>
    <lineage>
        <taxon>Eukaryota</taxon>
        <taxon>Sar</taxon>
        <taxon>Alveolata</taxon>
        <taxon>Ciliophora</taxon>
        <taxon>Intramacronucleata</taxon>
        <taxon>Spirotrichea</taxon>
        <taxon>Hypotrichia</taxon>
        <taxon>Euplotida</taxon>
        <taxon>Euplotidae</taxon>
        <taxon>Moneuplotes</taxon>
    </lineage>
</organism>
<dbReference type="Proteomes" id="UP001295684">
    <property type="component" value="Unassembled WGS sequence"/>
</dbReference>
<dbReference type="AlphaFoldDB" id="A0AAD1XF19"/>
<proteinExistence type="predicted"/>
<dbReference type="EMBL" id="CAMPGE010010126">
    <property type="protein sequence ID" value="CAI2368982.1"/>
    <property type="molecule type" value="Genomic_DNA"/>
</dbReference>
<comment type="caution">
    <text evidence="1">The sequence shown here is derived from an EMBL/GenBank/DDBJ whole genome shotgun (WGS) entry which is preliminary data.</text>
</comment>
<keyword evidence="2" id="KW-1185">Reference proteome</keyword>
<evidence type="ECO:0000313" key="1">
    <source>
        <dbReference type="EMBL" id="CAI2368982.1"/>
    </source>
</evidence>
<sequence>MSILLEELFGKKIAEKKYKFRYRPQIKSNILAPKTLILRRKEKMNEKVFMDKLSYNGNLQTTLPFTSEAQVKKIKDYEFFAEEMRKGQSEAKTDPPSKVRKVIRLKKKIHLLTPQLSTPKLPELPSIPRPRVQKVSLGRAQTKNTSISSSSIATRADTATIKKMSSLSSISPFNALRKSRRNISTPFTRKLKRSVNQFSGKLSVTGMISRRLPQRPSPTRLERKAVYSFQQNNSATRSINFSDCVINLYS</sequence>
<name>A0AAD1XF19_EUPCR</name>
<gene>
    <name evidence="1" type="ORF">ECRASSUSDP1_LOCUS10278</name>
</gene>
<accession>A0AAD1XF19</accession>
<reference evidence="1" key="1">
    <citation type="submission" date="2023-07" db="EMBL/GenBank/DDBJ databases">
        <authorList>
            <consortium name="AG Swart"/>
            <person name="Singh M."/>
            <person name="Singh A."/>
            <person name="Seah K."/>
            <person name="Emmerich C."/>
        </authorList>
    </citation>
    <scope>NUCLEOTIDE SEQUENCE</scope>
    <source>
        <strain evidence="1">DP1</strain>
    </source>
</reference>